<name>K6YQK3_9ALTE</name>
<sequence>MLEMLLPDENGYIAFPLKLGVDQWKPYSEVALCDVGFKVQRRLTEYLYGSESEFILYQHVKLALPYLKYIKDLDVGYYDKKIDTSKPTLPEPTPVPLRVNGAGQELLRACVGNSLGYKSDLNEYSGPIRHNDLEFEKEMNDLLSNTEMPKEYYDLIEFIHEHKDNYVDYSEE</sequence>
<comment type="caution">
    <text evidence="1">The sequence shown here is derived from an EMBL/GenBank/DDBJ whole genome shotgun (WGS) entry which is preliminary data.</text>
</comment>
<dbReference type="AlphaFoldDB" id="K6YQK3"/>
<dbReference type="eggNOG" id="ENOG502ZMAQ">
    <property type="taxonomic scope" value="Bacteria"/>
</dbReference>
<dbReference type="EMBL" id="BAEO01000026">
    <property type="protein sequence ID" value="GAC18898.1"/>
    <property type="molecule type" value="Genomic_DNA"/>
</dbReference>
<evidence type="ECO:0000313" key="1">
    <source>
        <dbReference type="EMBL" id="GAC18898.1"/>
    </source>
</evidence>
<evidence type="ECO:0000313" key="2">
    <source>
        <dbReference type="Proteomes" id="UP000006327"/>
    </source>
</evidence>
<gene>
    <name evidence="1" type="ORF">GARC_1931</name>
</gene>
<organism evidence="1 2">
    <name type="scientific">Paraglaciecola arctica BSs20135</name>
    <dbReference type="NCBI Taxonomy" id="493475"/>
    <lineage>
        <taxon>Bacteria</taxon>
        <taxon>Pseudomonadati</taxon>
        <taxon>Pseudomonadota</taxon>
        <taxon>Gammaproteobacteria</taxon>
        <taxon>Alteromonadales</taxon>
        <taxon>Alteromonadaceae</taxon>
        <taxon>Paraglaciecola</taxon>
    </lineage>
</organism>
<reference evidence="1 2" key="1">
    <citation type="journal article" date="2017" name="Antonie Van Leeuwenhoek">
        <title>Rhizobium rhizosphaerae sp. nov., a novel species isolated from rice rhizosphere.</title>
        <authorList>
            <person name="Zhao J.J."/>
            <person name="Zhang J."/>
            <person name="Zhang R.J."/>
            <person name="Zhang C.W."/>
            <person name="Yin H.Q."/>
            <person name="Zhang X.X."/>
        </authorList>
    </citation>
    <scope>NUCLEOTIDE SEQUENCE [LARGE SCALE GENOMIC DNA]</scope>
    <source>
        <strain evidence="1 2">BSs20135</strain>
    </source>
</reference>
<keyword evidence="2" id="KW-1185">Reference proteome</keyword>
<protein>
    <submittedName>
        <fullName evidence="1">Uncharacterized protein</fullName>
    </submittedName>
</protein>
<accession>K6YQK3</accession>
<proteinExistence type="predicted"/>
<dbReference type="Proteomes" id="UP000006327">
    <property type="component" value="Unassembled WGS sequence"/>
</dbReference>